<feature type="transmembrane region" description="Helical" evidence="2">
    <location>
        <begin position="167"/>
        <end position="191"/>
    </location>
</feature>
<feature type="compositionally biased region" description="Low complexity" evidence="1">
    <location>
        <begin position="280"/>
        <end position="302"/>
    </location>
</feature>
<feature type="transmembrane region" description="Helical" evidence="2">
    <location>
        <begin position="53"/>
        <end position="86"/>
    </location>
</feature>
<dbReference type="InParanoid" id="A0A1S3ILY5"/>
<keyword evidence="2" id="KW-0812">Transmembrane</keyword>
<accession>A0A1S3ILY5</accession>
<feature type="compositionally biased region" description="Polar residues" evidence="1">
    <location>
        <begin position="1"/>
        <end position="15"/>
    </location>
</feature>
<feature type="region of interest" description="Disordered" evidence="1">
    <location>
        <begin position="239"/>
        <end position="302"/>
    </location>
</feature>
<keyword evidence="3" id="KW-1185">Reference proteome</keyword>
<evidence type="ECO:0000256" key="1">
    <source>
        <dbReference type="SAM" id="MobiDB-lite"/>
    </source>
</evidence>
<gene>
    <name evidence="4" type="primary">LOC106165289</name>
</gene>
<dbReference type="RefSeq" id="XP_013398906.1">
    <property type="nucleotide sequence ID" value="XM_013543452.1"/>
</dbReference>
<feature type="transmembrane region" description="Helical" evidence="2">
    <location>
        <begin position="92"/>
        <end position="112"/>
    </location>
</feature>
<feature type="compositionally biased region" description="Polar residues" evidence="1">
    <location>
        <begin position="22"/>
        <end position="33"/>
    </location>
</feature>
<organism evidence="3 4">
    <name type="scientific">Lingula anatina</name>
    <name type="common">Brachiopod</name>
    <name type="synonym">Lingula unguis</name>
    <dbReference type="NCBI Taxonomy" id="7574"/>
    <lineage>
        <taxon>Eukaryota</taxon>
        <taxon>Metazoa</taxon>
        <taxon>Spiralia</taxon>
        <taxon>Lophotrochozoa</taxon>
        <taxon>Brachiopoda</taxon>
        <taxon>Linguliformea</taxon>
        <taxon>Lingulata</taxon>
        <taxon>Lingulida</taxon>
        <taxon>Linguloidea</taxon>
        <taxon>Lingulidae</taxon>
        <taxon>Lingula</taxon>
    </lineage>
</organism>
<evidence type="ECO:0000313" key="3">
    <source>
        <dbReference type="Proteomes" id="UP000085678"/>
    </source>
</evidence>
<sequence length="349" mass="39133">MERQVNGRQLLTRQTRPPPNDFLSNQQQTTPSIKQPPAQEMAYQDGLHPKQTIALIILGLLHIFIGVAVIILHICMIAEVTAWAVLMNNRLVTVHSPLWCGSWFILVGSFGISTAPCCQPDPVATKACMKHLFLVLSAVTTAFALILAGVNFAAAGTMDPTKGSLQLGLSVTIGALGIVEVIICIISTLWARPKTRPGGTGVIPGGYVQCQEQPRAYVTPAQLQISPEQQRTFVTVTPATTPRAEPRQDHPNFRHHQRQKHQKPQQQHHHHHQLHHHQQQELQQHHQQQQHLQQQQQQFQDQQHMTVISPDNLYPGVYTPQTPAKYQVYTFPRVNVAPSRPLPGMWMES</sequence>
<name>A0A1S3ILY5_LINAN</name>
<evidence type="ECO:0000313" key="4">
    <source>
        <dbReference type="RefSeq" id="XP_013398906.1"/>
    </source>
</evidence>
<keyword evidence="2" id="KW-1133">Transmembrane helix</keyword>
<protein>
    <submittedName>
        <fullName evidence="4">Uncharacterized protein LOC106165289</fullName>
    </submittedName>
</protein>
<dbReference type="AlphaFoldDB" id="A0A1S3ILY5"/>
<dbReference type="GeneID" id="106165289"/>
<feature type="transmembrane region" description="Helical" evidence="2">
    <location>
        <begin position="132"/>
        <end position="155"/>
    </location>
</feature>
<dbReference type="Proteomes" id="UP000085678">
    <property type="component" value="Unplaced"/>
</dbReference>
<reference evidence="4" key="1">
    <citation type="submission" date="2025-08" db="UniProtKB">
        <authorList>
            <consortium name="RefSeq"/>
        </authorList>
    </citation>
    <scope>IDENTIFICATION</scope>
    <source>
        <tissue evidence="4">Gonads</tissue>
    </source>
</reference>
<evidence type="ECO:0000256" key="2">
    <source>
        <dbReference type="SAM" id="Phobius"/>
    </source>
</evidence>
<keyword evidence="2" id="KW-0472">Membrane</keyword>
<feature type="region of interest" description="Disordered" evidence="1">
    <location>
        <begin position="1"/>
        <end position="33"/>
    </location>
</feature>
<dbReference type="GO" id="GO:0016020">
    <property type="term" value="C:membrane"/>
    <property type="evidence" value="ECO:0007669"/>
    <property type="project" value="UniProtKB-SubCell"/>
</dbReference>
<dbReference type="KEGG" id="lak:106165289"/>
<proteinExistence type="predicted"/>
<feature type="compositionally biased region" description="Basic residues" evidence="1">
    <location>
        <begin position="253"/>
        <end position="277"/>
    </location>
</feature>